<dbReference type="PANTHER" id="PTHR13832">
    <property type="entry name" value="PROTEIN PHOSPHATASE 2C"/>
    <property type="match status" value="1"/>
</dbReference>
<sequence length="632" mass="71499">MSEDHKNSACRVFWKSRKWVGSKSTVDSEENVSVPLKSKHVKRKGERQSTDSEDQQEEISSDMTTFPCSTCDAEIEPPKIFFHKKQHAALATLGLKWSGGNKPAHSVIAIQRQFVISKLLSSFTFTEKALQNIDNAFELLWKKKIPAYYAIIGNIHSSSIYSQKVCHQLIKGLAISDDRNSTWKVDMNDKFTVVNNFGNKPNVCFLGLFDGHHGASAAGFTSTELPVLLLHQLSRFDPSYQLTPKEQKLIDSFHTVFREEYRATENLFSVKKQAKEPCEHENIHKAFATAFWRMDRLLRLGRKEVSRFQWSGCSAVTCILEGRSKSPQVQRNQRIIDRDSSAERFPFQKMPQIISGELHVANTGNVQAVLCRNGKGFCLTKEHTVQNTNERERILQNGAIITSNEPHRLLEGQIKTTRGLGFHGNPKLKKFIIPAPQTISVPIDNLCQFLILATNGLWEVLDKKEVTTLAITMFQMYKETYCSSIQKQSSPSKHPLFFSISEPSINKSESNIHTWFQHKSEECVSSTNSKEKLLDSKYSKYFTGGPKNVQISLPEMTSCNTCNKKENDGPIHVDGMPKDSSEKEKTPTKNFYESAAEYISHELVNAALVAGSRDNITVMVILLNGSEYQFLK</sequence>
<dbReference type="InParanoid" id="A0A7J8DDJ1"/>
<dbReference type="InterPro" id="IPR036457">
    <property type="entry name" value="PPM-type-like_dom_sf"/>
</dbReference>
<evidence type="ECO:0000256" key="1">
    <source>
        <dbReference type="ARBA" id="ARBA00006702"/>
    </source>
</evidence>
<reference evidence="4 5" key="1">
    <citation type="journal article" date="2020" name="Nature">
        <title>Six reference-quality genomes reveal evolution of bat adaptations.</title>
        <authorList>
            <person name="Jebb D."/>
            <person name="Huang Z."/>
            <person name="Pippel M."/>
            <person name="Hughes G.M."/>
            <person name="Lavrichenko K."/>
            <person name="Devanna P."/>
            <person name="Winkler S."/>
            <person name="Jermiin L.S."/>
            <person name="Skirmuntt E.C."/>
            <person name="Katzourakis A."/>
            <person name="Burkitt-Gray L."/>
            <person name="Ray D.A."/>
            <person name="Sullivan K.A.M."/>
            <person name="Roscito J.G."/>
            <person name="Kirilenko B.M."/>
            <person name="Davalos L.M."/>
            <person name="Corthals A.P."/>
            <person name="Power M.L."/>
            <person name="Jones G."/>
            <person name="Ransome R.D."/>
            <person name="Dechmann D.K.N."/>
            <person name="Locatelli A.G."/>
            <person name="Puechmaille S.J."/>
            <person name="Fedrigo O."/>
            <person name="Jarvis E.D."/>
            <person name="Hiller M."/>
            <person name="Vernes S.C."/>
            <person name="Myers E.W."/>
            <person name="Teeling E.C."/>
        </authorList>
    </citation>
    <scope>NUCLEOTIDE SEQUENCE [LARGE SCALE GENOMIC DNA]</scope>
    <source>
        <strain evidence="4">MMolMol1</strain>
        <tissue evidence="4">Muscle</tissue>
    </source>
</reference>
<dbReference type="PANTHER" id="PTHR13832:SF837">
    <property type="entry name" value="PROTEIN PHOSPHATASE 2C-LIKE DOMAIN-CONTAINING PROTEIN 1"/>
    <property type="match status" value="1"/>
</dbReference>
<dbReference type="PROSITE" id="PS51746">
    <property type="entry name" value="PPM_2"/>
    <property type="match status" value="1"/>
</dbReference>
<dbReference type="CDD" id="cd00143">
    <property type="entry name" value="PP2Cc"/>
    <property type="match status" value="1"/>
</dbReference>
<comment type="similarity">
    <text evidence="1">Belongs to the PP2C family.</text>
</comment>
<dbReference type="SMART" id="SM00332">
    <property type="entry name" value="PP2Cc"/>
    <property type="match status" value="1"/>
</dbReference>
<dbReference type="SUPFAM" id="SSF81606">
    <property type="entry name" value="PP2C-like"/>
    <property type="match status" value="1"/>
</dbReference>
<name>A0A7J8DDJ1_MOLMO</name>
<dbReference type="FunCoup" id="A0A7J8DDJ1">
    <property type="interactions" value="111"/>
</dbReference>
<organism evidence="4 5">
    <name type="scientific">Molossus molossus</name>
    <name type="common">Pallas' mastiff bat</name>
    <name type="synonym">Vespertilio molossus</name>
    <dbReference type="NCBI Taxonomy" id="27622"/>
    <lineage>
        <taxon>Eukaryota</taxon>
        <taxon>Metazoa</taxon>
        <taxon>Chordata</taxon>
        <taxon>Craniata</taxon>
        <taxon>Vertebrata</taxon>
        <taxon>Euteleostomi</taxon>
        <taxon>Mammalia</taxon>
        <taxon>Eutheria</taxon>
        <taxon>Laurasiatheria</taxon>
        <taxon>Chiroptera</taxon>
        <taxon>Yangochiroptera</taxon>
        <taxon>Molossidae</taxon>
        <taxon>Molossus</taxon>
    </lineage>
</organism>
<dbReference type="AlphaFoldDB" id="A0A7J8DDJ1"/>
<proteinExistence type="inferred from homology"/>
<dbReference type="Pfam" id="PF00481">
    <property type="entry name" value="PP2C"/>
    <property type="match status" value="1"/>
</dbReference>
<dbReference type="Proteomes" id="UP000550707">
    <property type="component" value="Unassembled WGS sequence"/>
</dbReference>
<feature type="domain" description="PPM-type phosphatase" evidence="3">
    <location>
        <begin position="172"/>
        <end position="623"/>
    </location>
</feature>
<feature type="compositionally biased region" description="Acidic residues" evidence="2">
    <location>
        <begin position="51"/>
        <end position="60"/>
    </location>
</feature>
<dbReference type="Gene3D" id="3.60.40.10">
    <property type="entry name" value="PPM-type phosphatase domain"/>
    <property type="match status" value="1"/>
</dbReference>
<comment type="caution">
    <text evidence="4">The sequence shown here is derived from an EMBL/GenBank/DDBJ whole genome shotgun (WGS) entry which is preliminary data.</text>
</comment>
<evidence type="ECO:0000256" key="2">
    <source>
        <dbReference type="SAM" id="MobiDB-lite"/>
    </source>
</evidence>
<evidence type="ECO:0000313" key="5">
    <source>
        <dbReference type="Proteomes" id="UP000550707"/>
    </source>
</evidence>
<dbReference type="EMBL" id="JACASF010000018">
    <property type="protein sequence ID" value="KAF6421002.1"/>
    <property type="molecule type" value="Genomic_DNA"/>
</dbReference>
<dbReference type="InterPro" id="IPR015655">
    <property type="entry name" value="PP2C"/>
</dbReference>
<keyword evidence="5" id="KW-1185">Reference proteome</keyword>
<gene>
    <name evidence="4" type="ORF">HJG59_014600</name>
</gene>
<evidence type="ECO:0000259" key="3">
    <source>
        <dbReference type="PROSITE" id="PS51746"/>
    </source>
</evidence>
<evidence type="ECO:0000313" key="4">
    <source>
        <dbReference type="EMBL" id="KAF6421002.1"/>
    </source>
</evidence>
<feature type="region of interest" description="Disordered" evidence="2">
    <location>
        <begin position="20"/>
        <end position="60"/>
    </location>
</feature>
<protein>
    <submittedName>
        <fullName evidence="4">Protein phosphatase 2C like domain containing 1</fullName>
    </submittedName>
</protein>
<dbReference type="GO" id="GO:0004722">
    <property type="term" value="F:protein serine/threonine phosphatase activity"/>
    <property type="evidence" value="ECO:0007669"/>
    <property type="project" value="InterPro"/>
</dbReference>
<accession>A0A7J8DDJ1</accession>
<feature type="region of interest" description="Disordered" evidence="2">
    <location>
        <begin position="568"/>
        <end position="587"/>
    </location>
</feature>
<dbReference type="OrthoDB" id="343114at2759"/>
<dbReference type="InterPro" id="IPR001932">
    <property type="entry name" value="PPM-type_phosphatase-like_dom"/>
</dbReference>